<comment type="similarity">
    <text evidence="2 9">Belongs to the class-I pyridine nucleotide-disulfide oxidoreductase family.</text>
</comment>
<dbReference type="SUPFAM" id="SSF55424">
    <property type="entry name" value="FAD/NAD-linked reductases, dimerisation (C-terminal) domain"/>
    <property type="match status" value="1"/>
</dbReference>
<evidence type="ECO:0000256" key="7">
    <source>
        <dbReference type="ARBA" id="ARBA00023157"/>
    </source>
</evidence>
<keyword evidence="3 9" id="KW-0285">Flavoprotein</keyword>
<dbReference type="Pfam" id="PF07992">
    <property type="entry name" value="Pyr_redox_2"/>
    <property type="match status" value="1"/>
</dbReference>
<keyword evidence="4 9" id="KW-0274">FAD</keyword>
<dbReference type="PANTHER" id="PTHR43014:SF2">
    <property type="entry name" value="MERCURIC REDUCTASE"/>
    <property type="match status" value="1"/>
</dbReference>
<dbReference type="InterPro" id="IPR036188">
    <property type="entry name" value="FAD/NAD-bd_sf"/>
</dbReference>
<evidence type="ECO:0000256" key="6">
    <source>
        <dbReference type="ARBA" id="ARBA00023002"/>
    </source>
</evidence>
<dbReference type="GO" id="GO:0003955">
    <property type="term" value="F:NAD(P)H dehydrogenase (quinone) activity"/>
    <property type="evidence" value="ECO:0007669"/>
    <property type="project" value="TreeGrafter"/>
</dbReference>
<dbReference type="Pfam" id="PF09335">
    <property type="entry name" value="VTT_dom"/>
    <property type="match status" value="1"/>
</dbReference>
<evidence type="ECO:0000256" key="3">
    <source>
        <dbReference type="ARBA" id="ARBA00022630"/>
    </source>
</evidence>
<dbReference type="EMBL" id="CP008849">
    <property type="protein sequence ID" value="AIF98770.1"/>
    <property type="molecule type" value="Genomic_DNA"/>
</dbReference>
<dbReference type="PRINTS" id="PR00411">
    <property type="entry name" value="PNDRDTASEI"/>
</dbReference>
<dbReference type="AlphaFoldDB" id="A0A075P1K2"/>
<comment type="cofactor">
    <cofactor evidence="1">
        <name>FAD</name>
        <dbReference type="ChEBI" id="CHEBI:57692"/>
    </cofactor>
</comment>
<dbReference type="RefSeq" id="WP_044056928.1">
    <property type="nucleotide sequence ID" value="NZ_CBCSKJ010000003.1"/>
</dbReference>
<keyword evidence="10" id="KW-1133">Transmembrane helix</keyword>
<dbReference type="Proteomes" id="UP000056090">
    <property type="component" value="Chromosome"/>
</dbReference>
<feature type="domain" description="Pyridine nucleotide-disulphide oxidoreductase dimerisation" evidence="11">
    <location>
        <begin position="583"/>
        <end position="691"/>
    </location>
</feature>
<feature type="domain" description="FAD/NAD(P)-binding" evidence="12">
    <location>
        <begin position="238"/>
        <end position="561"/>
    </location>
</feature>
<dbReference type="InterPro" id="IPR023753">
    <property type="entry name" value="FAD/NAD-binding_dom"/>
</dbReference>
<organism evidence="14 15">
    <name type="scientific">Alteromonas australica</name>
    <dbReference type="NCBI Taxonomy" id="589873"/>
    <lineage>
        <taxon>Bacteria</taxon>
        <taxon>Pseudomonadati</taxon>
        <taxon>Pseudomonadota</taxon>
        <taxon>Gammaproteobacteria</taxon>
        <taxon>Alteromonadales</taxon>
        <taxon>Alteromonadaceae</taxon>
        <taxon>Alteromonas/Salinimonas group</taxon>
        <taxon>Alteromonas</taxon>
    </lineage>
</organism>
<dbReference type="FunFam" id="3.30.390.30:FF:000001">
    <property type="entry name" value="Dihydrolipoyl dehydrogenase"/>
    <property type="match status" value="1"/>
</dbReference>
<dbReference type="KEGG" id="aal:EP13_08815"/>
<keyword evidence="5" id="KW-0521">NADP</keyword>
<dbReference type="PROSITE" id="PS00076">
    <property type="entry name" value="PYRIDINE_REDOX_1"/>
    <property type="match status" value="1"/>
</dbReference>
<keyword evidence="6 9" id="KW-0560">Oxidoreductase</keyword>
<evidence type="ECO:0000256" key="5">
    <source>
        <dbReference type="ARBA" id="ARBA00022857"/>
    </source>
</evidence>
<feature type="transmembrane region" description="Helical" evidence="10">
    <location>
        <begin position="86"/>
        <end position="108"/>
    </location>
</feature>
<dbReference type="eggNOG" id="COG1249">
    <property type="taxonomic scope" value="Bacteria"/>
</dbReference>
<feature type="transmembrane region" description="Helical" evidence="10">
    <location>
        <begin position="49"/>
        <end position="74"/>
    </location>
</feature>
<accession>A0A075P1K2</accession>
<keyword evidence="15" id="KW-1185">Reference proteome</keyword>
<keyword evidence="10" id="KW-0472">Membrane</keyword>
<dbReference type="GO" id="GO:0050660">
    <property type="term" value="F:flavin adenine dinucleotide binding"/>
    <property type="evidence" value="ECO:0007669"/>
    <property type="project" value="TreeGrafter"/>
</dbReference>
<dbReference type="eggNOG" id="COG0398">
    <property type="taxonomic scope" value="Bacteria"/>
</dbReference>
<feature type="transmembrane region" description="Helical" evidence="10">
    <location>
        <begin position="239"/>
        <end position="258"/>
    </location>
</feature>
<dbReference type="InterPro" id="IPR012999">
    <property type="entry name" value="Pyr_OxRdtase_I_AS"/>
</dbReference>
<dbReference type="Gene3D" id="3.50.50.60">
    <property type="entry name" value="FAD/NAD(P)-binding domain"/>
    <property type="match status" value="2"/>
</dbReference>
<dbReference type="GO" id="GO:0005886">
    <property type="term" value="C:plasma membrane"/>
    <property type="evidence" value="ECO:0007669"/>
    <property type="project" value="UniProtKB-ARBA"/>
</dbReference>
<feature type="domain" description="VTT" evidence="13">
    <location>
        <begin position="70"/>
        <end position="183"/>
    </location>
</feature>
<keyword evidence="10" id="KW-0812">Transmembrane</keyword>
<gene>
    <name evidence="14" type="ORF">EP13_08815</name>
</gene>
<dbReference type="PRINTS" id="PR00368">
    <property type="entry name" value="FADPNR"/>
</dbReference>
<dbReference type="SUPFAM" id="SSF51905">
    <property type="entry name" value="FAD/NAD(P)-binding domain"/>
    <property type="match status" value="1"/>
</dbReference>
<evidence type="ECO:0000256" key="4">
    <source>
        <dbReference type="ARBA" id="ARBA00022827"/>
    </source>
</evidence>
<evidence type="ECO:0000259" key="12">
    <source>
        <dbReference type="Pfam" id="PF07992"/>
    </source>
</evidence>
<evidence type="ECO:0000256" key="9">
    <source>
        <dbReference type="RuleBase" id="RU003691"/>
    </source>
</evidence>
<feature type="transmembrane region" description="Helical" evidence="10">
    <location>
        <begin position="132"/>
        <end position="155"/>
    </location>
</feature>
<dbReference type="InterPro" id="IPR004099">
    <property type="entry name" value="Pyr_nucl-diS_OxRdtase_dimer"/>
</dbReference>
<evidence type="ECO:0000259" key="11">
    <source>
        <dbReference type="Pfam" id="PF02852"/>
    </source>
</evidence>
<protein>
    <submittedName>
        <fullName evidence="14">Pyridine nucleotide-disulfide oxidoreductase</fullName>
    </submittedName>
</protein>
<feature type="transmembrane region" description="Helical" evidence="10">
    <location>
        <begin position="7"/>
        <end position="29"/>
    </location>
</feature>
<feature type="transmembrane region" description="Helical" evidence="10">
    <location>
        <begin position="199"/>
        <end position="219"/>
    </location>
</feature>
<evidence type="ECO:0000313" key="15">
    <source>
        <dbReference type="Proteomes" id="UP000056090"/>
    </source>
</evidence>
<feature type="transmembrane region" description="Helical" evidence="10">
    <location>
        <begin position="162"/>
        <end position="179"/>
    </location>
</feature>
<name>A0A075P1K2_9ALTE</name>
<dbReference type="Gene3D" id="3.30.390.30">
    <property type="match status" value="1"/>
</dbReference>
<dbReference type="InterPro" id="IPR032816">
    <property type="entry name" value="VTT_dom"/>
</dbReference>
<dbReference type="Pfam" id="PF02852">
    <property type="entry name" value="Pyr_redox_dim"/>
    <property type="match status" value="1"/>
</dbReference>
<keyword evidence="7" id="KW-1015">Disulfide bond</keyword>
<evidence type="ECO:0000256" key="1">
    <source>
        <dbReference type="ARBA" id="ARBA00001974"/>
    </source>
</evidence>
<evidence type="ECO:0000256" key="2">
    <source>
        <dbReference type="ARBA" id="ARBA00007532"/>
    </source>
</evidence>
<dbReference type="PANTHER" id="PTHR43014">
    <property type="entry name" value="MERCURIC REDUCTASE"/>
    <property type="match status" value="1"/>
</dbReference>
<dbReference type="GO" id="GO:0016668">
    <property type="term" value="F:oxidoreductase activity, acting on a sulfur group of donors, NAD(P) as acceptor"/>
    <property type="evidence" value="ECO:0007669"/>
    <property type="project" value="InterPro"/>
</dbReference>
<sequence length="717" mass="78390">MFKKLVLVAVIAAAIFGFFYFDLNTYLTLEGMKGSLDTFQSQIAQNPVLSIATFFAIYVAVTALSLPGAAILTLAAGALFGLMQGLIIVSFASSIGATLAFLVARFILRDTVRNKFKDKLNKIDEGVEKQGAFYLFTLRLVPVFPFFLINLLMGLTALKVRTFYWVSQLGMLAGTAVYVNAGTQLAQIQSLSGIVSPSLIFSFVLLGLFPWIAKAIVAIVNRRRVYKGYTKPKKFDRNLVVIGAGAGGLVTSYIAAAVKAKVTLVEAGEMGGDCLNYGCVPSKAIIKTAKVANQMRNADNYGLNAIEPSMSFKRVMARVHEVIAAIAPNDSVERYTNLGVDVVKGYAKIRDPWTVDIRKSDGSTQTLTTKNIVVATGASPFVPDLPGIEDSGYVTSDTLWQKFAQLDTAPKRLIVLGGGPIGCELAQAFARLGSEVTQIERAPRLMGREDVDVAEYADSVLRESGVKVLTRHDALRFELQNGEKVLVVAKEGREHTVAYDEVIVAVGRKARLKGFGLEEIGITFDKTIDTDEYLQTIMPNIFAAGDVVGPYQFTHVASHQAWYAAVNALFGSFKKFKVDYRVIPWTTFIDPEVARVGLNETEAQEKGIEVEVTRYEFAELDRAVAESARKGFIKVLTPPGKDKILGVTIVSEHAGDLLAEFVIAMKHGLGLNKILGTIHTYPTWAEGAKYAAGNWKRANAPEKLLTYVEKFHTWRRG</sequence>
<evidence type="ECO:0000256" key="8">
    <source>
        <dbReference type="ARBA" id="ARBA00023284"/>
    </source>
</evidence>
<dbReference type="InterPro" id="IPR016156">
    <property type="entry name" value="FAD/NAD-linked_Rdtase_dimer_sf"/>
</dbReference>
<evidence type="ECO:0000259" key="13">
    <source>
        <dbReference type="Pfam" id="PF09335"/>
    </source>
</evidence>
<keyword evidence="8 9" id="KW-0676">Redox-active center</keyword>
<evidence type="ECO:0000313" key="14">
    <source>
        <dbReference type="EMBL" id="AIF98770.1"/>
    </source>
</evidence>
<evidence type="ECO:0000256" key="10">
    <source>
        <dbReference type="SAM" id="Phobius"/>
    </source>
</evidence>
<proteinExistence type="inferred from homology"/>
<dbReference type="GeneID" id="78255014"/>
<reference evidence="14 15" key="1">
    <citation type="submission" date="2014-06" db="EMBL/GenBank/DDBJ databases">
        <title>Genomes of Alteromonas australica, a world apart.</title>
        <authorList>
            <person name="Gonzaga A."/>
            <person name="Lopez-Perez M."/>
            <person name="Rodriguez-Valera F."/>
        </authorList>
    </citation>
    <scope>NUCLEOTIDE SEQUENCE [LARGE SCALE GENOMIC DNA]</scope>
    <source>
        <strain evidence="14 15">H 17</strain>
    </source>
</reference>